<protein>
    <submittedName>
        <fullName evidence="1">Uncharacterized protein</fullName>
    </submittedName>
</protein>
<proteinExistence type="predicted"/>
<organism evidence="1 3">
    <name type="scientific">Candidatus Accumulibacter phosphatis</name>
    <dbReference type="NCBI Taxonomy" id="327160"/>
    <lineage>
        <taxon>Bacteria</taxon>
        <taxon>Pseudomonadati</taxon>
        <taxon>Pseudomonadota</taxon>
        <taxon>Betaproteobacteria</taxon>
        <taxon>Candidatus Accumulibacter</taxon>
    </lineage>
</organism>
<dbReference type="Proteomes" id="UP000306324">
    <property type="component" value="Unassembled WGS sequence"/>
</dbReference>
<accession>A0A080MAN9</accession>
<dbReference type="EMBL" id="JDVG02000085">
    <property type="protein sequence ID" value="KFB74179.1"/>
    <property type="molecule type" value="Genomic_DNA"/>
</dbReference>
<dbReference type="EMBL" id="SWAD01000025">
    <property type="protein sequence ID" value="TMQ77437.1"/>
    <property type="molecule type" value="Genomic_DNA"/>
</dbReference>
<sequence>MNAKRITTPSPEGQKQLDALRKSVANVLEKKRRLGQYAVTWENGKPVVRGEDAPVAPAGAR</sequence>
<evidence type="ECO:0000313" key="4">
    <source>
        <dbReference type="Proteomes" id="UP000306324"/>
    </source>
</evidence>
<evidence type="ECO:0000313" key="2">
    <source>
        <dbReference type="EMBL" id="TMQ77437.1"/>
    </source>
</evidence>
<comment type="caution">
    <text evidence="1">The sequence shown here is derived from an EMBL/GenBank/DDBJ whole genome shotgun (WGS) entry which is preliminary data.</text>
</comment>
<dbReference type="Proteomes" id="UP000020077">
    <property type="component" value="Unassembled WGS sequence"/>
</dbReference>
<dbReference type="AlphaFoldDB" id="A0A080MAN9"/>
<dbReference type="RefSeq" id="WP_034909302.1">
    <property type="nucleotide sequence ID" value="NZ_SWAD01000025.1"/>
</dbReference>
<name>A0A080MAN9_9PROT</name>
<evidence type="ECO:0000313" key="3">
    <source>
        <dbReference type="Proteomes" id="UP000020077"/>
    </source>
</evidence>
<accession>A0A5S4EPR7</accession>
<evidence type="ECO:0000313" key="1">
    <source>
        <dbReference type="EMBL" id="KFB74179.1"/>
    </source>
</evidence>
<reference evidence="1 3" key="1">
    <citation type="submission" date="2014-02" db="EMBL/GenBank/DDBJ databases">
        <title>Expanding our view of genomic diversity in Candidatus Accumulibacter clades.</title>
        <authorList>
            <person name="Skennerton C.T."/>
            <person name="Barr J.J."/>
            <person name="Slater F.R."/>
            <person name="Bond P.L."/>
            <person name="Tyson G.W."/>
        </authorList>
    </citation>
    <scope>NUCLEOTIDE SEQUENCE [LARGE SCALE GENOMIC DNA]</scope>
    <source>
        <strain evidence="3">BA-91</strain>
    </source>
</reference>
<keyword evidence="4" id="KW-1185">Reference proteome</keyword>
<gene>
    <name evidence="2" type="ORF">ACCUM_3157</name>
    <name evidence="1" type="ORF">AW09_000539</name>
</gene>
<dbReference type="OrthoDB" id="598431at2"/>
<reference evidence="2 4" key="2">
    <citation type="submission" date="2019-04" db="EMBL/GenBank/DDBJ databases">
        <title>A novel phosphate-accumulating bacterium identified in bioreactor for phosphate removal from wastewater.</title>
        <authorList>
            <person name="Kotlyarov R.Y."/>
            <person name="Beletsky A.V."/>
            <person name="Kallistova A.Y."/>
            <person name="Dorofeev A.G."/>
            <person name="Nikolaev Y.Y."/>
            <person name="Pimenov N.V."/>
            <person name="Ravin N.V."/>
            <person name="Mardanov A.V."/>
        </authorList>
    </citation>
    <scope>NUCLEOTIDE SEQUENCE [LARGE SCALE GENOMIC DNA]</scope>
    <source>
        <strain evidence="2 4">Bin19</strain>
    </source>
</reference>